<comment type="subcellular location">
    <subcellularLocation>
        <location evidence="1">Membrane</location>
        <topology evidence="1">Multi-pass membrane protein</topology>
    </subcellularLocation>
</comment>
<keyword evidence="4 7" id="KW-0812">Transmembrane</keyword>
<dbReference type="EMBL" id="JAMZFW010000002">
    <property type="protein sequence ID" value="MCP1101271.1"/>
    <property type="molecule type" value="Genomic_DNA"/>
</dbReference>
<dbReference type="PANTHER" id="PTHR30576:SF10">
    <property type="entry name" value="SLL5057 PROTEIN"/>
    <property type="match status" value="1"/>
</dbReference>
<feature type="transmembrane region" description="Helical" evidence="7">
    <location>
        <begin position="45"/>
        <end position="64"/>
    </location>
</feature>
<feature type="domain" description="Bacterial sugar transferase" evidence="8">
    <location>
        <begin position="280"/>
        <end position="479"/>
    </location>
</feature>
<evidence type="ECO:0000256" key="7">
    <source>
        <dbReference type="SAM" id="Phobius"/>
    </source>
</evidence>
<protein>
    <submittedName>
        <fullName evidence="9">Sugar transferase</fullName>
    </submittedName>
</protein>
<dbReference type="InterPro" id="IPR017475">
    <property type="entry name" value="EPS_sugar_tfrase"/>
</dbReference>
<evidence type="ECO:0000313" key="10">
    <source>
        <dbReference type="Proteomes" id="UP001523566"/>
    </source>
</evidence>
<evidence type="ECO:0000259" key="8">
    <source>
        <dbReference type="Pfam" id="PF02397"/>
    </source>
</evidence>
<feature type="transmembrane region" description="Helical" evidence="7">
    <location>
        <begin position="282"/>
        <end position="307"/>
    </location>
</feature>
<evidence type="ECO:0000256" key="5">
    <source>
        <dbReference type="ARBA" id="ARBA00022989"/>
    </source>
</evidence>
<sequence length="482" mass="56097">MYKKTKSKWLKHLDFMLIDLICLQISFVISYLFYFGWSNPYWNEIYQDFAVGVMLTCIIVTFLFEPHKNILKRSVYTEISAIIKQVMLMVMLFTLYLFVLKRGIWYSRIVVSLTFVLFSISIFIVRMIRKVYLLKRIARKEGNSFLFIVTSTDLATETVYNVRDNNYGKYRIDGVAIIDGDYVGGHIDHVPIVADGSNLLDYILSRSIDEVLVCLPDEILYRGQMQEIVNQITEMGVIVHLKIAELQNLIGKKQSIGKVGNYTVLTTSVNIIRTHHLIAKRVIDIIGGVVGCLITGILFIFLAPLIYRKSPGPIFFSQLRIGKNGRKFKMYKFRSMYLDAEERKKELLKSNKYKNDLMFKMDYDPRIIDSEKGKDKGLGYFIRNHSLDEFPQFYNVLKGDMSLVGTRPPTVDEWEKYEYSHRGRLAIKPGVTGLWQATYRNQDIQDFDKVVELDKKYINEWSFGLDVKILLMTIKVLFKNES</sequence>
<organism evidence="9 10">
    <name type="scientific">Aequitasia blattaphilus</name>
    <dbReference type="NCBI Taxonomy" id="2949332"/>
    <lineage>
        <taxon>Bacteria</taxon>
        <taxon>Bacillati</taxon>
        <taxon>Bacillota</taxon>
        <taxon>Clostridia</taxon>
        <taxon>Lachnospirales</taxon>
        <taxon>Lachnospiraceae</taxon>
        <taxon>Aequitasia</taxon>
    </lineage>
</organism>
<evidence type="ECO:0000256" key="6">
    <source>
        <dbReference type="ARBA" id="ARBA00023136"/>
    </source>
</evidence>
<reference evidence="9 10" key="1">
    <citation type="journal article" date="2022" name="Genome Biol. Evol.">
        <title>Host diet, physiology and behaviors set the stage for Lachnospiraceae cladogenesis.</title>
        <authorList>
            <person name="Vera-Ponce De Leon A."/>
            <person name="Schneider M."/>
            <person name="Jahnes B.C."/>
            <person name="Sadowski V."/>
            <person name="Camuy-Velez L.A."/>
            <person name="Duan J."/>
            <person name="Sabree Z.L."/>
        </authorList>
    </citation>
    <scope>NUCLEOTIDE SEQUENCE [LARGE SCALE GENOMIC DNA]</scope>
    <source>
        <strain evidence="9 10">PAL113</strain>
    </source>
</reference>
<dbReference type="Pfam" id="PF02397">
    <property type="entry name" value="Bac_transf"/>
    <property type="match status" value="1"/>
</dbReference>
<evidence type="ECO:0000256" key="2">
    <source>
        <dbReference type="ARBA" id="ARBA00006464"/>
    </source>
</evidence>
<dbReference type="NCBIfam" id="TIGR03025">
    <property type="entry name" value="EPS_sugtrans"/>
    <property type="match status" value="1"/>
</dbReference>
<name>A0ABT1E8R3_9FIRM</name>
<feature type="transmembrane region" description="Helical" evidence="7">
    <location>
        <begin position="105"/>
        <end position="125"/>
    </location>
</feature>
<comment type="similarity">
    <text evidence="2">Belongs to the bacterial sugar transferase family.</text>
</comment>
<evidence type="ECO:0000256" key="3">
    <source>
        <dbReference type="ARBA" id="ARBA00022679"/>
    </source>
</evidence>
<dbReference type="PANTHER" id="PTHR30576">
    <property type="entry name" value="COLANIC BIOSYNTHESIS UDP-GLUCOSE LIPID CARRIER TRANSFERASE"/>
    <property type="match status" value="1"/>
</dbReference>
<keyword evidence="6 7" id="KW-0472">Membrane</keyword>
<dbReference type="RefSeq" id="WP_262065052.1">
    <property type="nucleotide sequence ID" value="NZ_JAMXOD010000002.1"/>
</dbReference>
<comment type="caution">
    <text evidence="9">The sequence shown here is derived from an EMBL/GenBank/DDBJ whole genome shotgun (WGS) entry which is preliminary data.</text>
</comment>
<dbReference type="GO" id="GO:0016740">
    <property type="term" value="F:transferase activity"/>
    <property type="evidence" value="ECO:0007669"/>
    <property type="project" value="UniProtKB-KW"/>
</dbReference>
<evidence type="ECO:0000256" key="4">
    <source>
        <dbReference type="ARBA" id="ARBA00022692"/>
    </source>
</evidence>
<dbReference type="InterPro" id="IPR003362">
    <property type="entry name" value="Bact_transf"/>
</dbReference>
<keyword evidence="3 9" id="KW-0808">Transferase</keyword>
<proteinExistence type="inferred from homology"/>
<feature type="transmembrane region" description="Helical" evidence="7">
    <location>
        <begin position="12"/>
        <end position="33"/>
    </location>
</feature>
<evidence type="ECO:0000313" key="9">
    <source>
        <dbReference type="EMBL" id="MCP1101271.1"/>
    </source>
</evidence>
<evidence type="ECO:0000256" key="1">
    <source>
        <dbReference type="ARBA" id="ARBA00004141"/>
    </source>
</evidence>
<accession>A0ABT1E8R3</accession>
<keyword evidence="5 7" id="KW-1133">Transmembrane helix</keyword>
<feature type="transmembrane region" description="Helical" evidence="7">
    <location>
        <begin position="76"/>
        <end position="99"/>
    </location>
</feature>
<dbReference type="Pfam" id="PF13727">
    <property type="entry name" value="CoA_binding_3"/>
    <property type="match status" value="1"/>
</dbReference>
<gene>
    <name evidence="9" type="ORF">NK125_02445</name>
</gene>
<keyword evidence="10" id="KW-1185">Reference proteome</keyword>
<dbReference type="Proteomes" id="UP001523566">
    <property type="component" value="Unassembled WGS sequence"/>
</dbReference>